<reference evidence="1 2" key="1">
    <citation type="submission" date="2018-05" db="EMBL/GenBank/DDBJ databases">
        <title>Mucilaginibacter hurinus sp. nov., isolated from briquette warehouse soil.</title>
        <authorList>
            <person name="Choi L."/>
        </authorList>
    </citation>
    <scope>NUCLEOTIDE SEQUENCE [LARGE SCALE GENOMIC DNA]</scope>
    <source>
        <strain evidence="1 2">ZR32</strain>
    </source>
</reference>
<evidence type="ECO:0000313" key="2">
    <source>
        <dbReference type="Proteomes" id="UP000253209"/>
    </source>
</evidence>
<dbReference type="OrthoDB" id="798560at2"/>
<dbReference type="RefSeq" id="WP_114003484.1">
    <property type="nucleotide sequence ID" value="NZ_QGDC01000001.1"/>
</dbReference>
<evidence type="ECO:0000313" key="1">
    <source>
        <dbReference type="EMBL" id="RCH56587.1"/>
    </source>
</evidence>
<name>A0A367GT44_9SPHI</name>
<protein>
    <submittedName>
        <fullName evidence="1">Uncharacterized protein</fullName>
    </submittedName>
</protein>
<comment type="caution">
    <text evidence="1">The sequence shown here is derived from an EMBL/GenBank/DDBJ whole genome shotgun (WGS) entry which is preliminary data.</text>
</comment>
<organism evidence="1 2">
    <name type="scientific">Mucilaginibacter hurinus</name>
    <dbReference type="NCBI Taxonomy" id="2201324"/>
    <lineage>
        <taxon>Bacteria</taxon>
        <taxon>Pseudomonadati</taxon>
        <taxon>Bacteroidota</taxon>
        <taxon>Sphingobacteriia</taxon>
        <taxon>Sphingobacteriales</taxon>
        <taxon>Sphingobacteriaceae</taxon>
        <taxon>Mucilaginibacter</taxon>
    </lineage>
</organism>
<sequence length="66" mass="7516">MEPTDKHYKFINSSTGYSIYYYSLSGSLTPEEVKAELEKTQAFVASKNGLLLNTVYWQEIKDESDG</sequence>
<dbReference type="Proteomes" id="UP000253209">
    <property type="component" value="Unassembled WGS sequence"/>
</dbReference>
<dbReference type="AlphaFoldDB" id="A0A367GT44"/>
<proteinExistence type="predicted"/>
<dbReference type="EMBL" id="QGDC01000001">
    <property type="protein sequence ID" value="RCH56587.1"/>
    <property type="molecule type" value="Genomic_DNA"/>
</dbReference>
<gene>
    <name evidence="1" type="ORF">DJ568_01635</name>
</gene>
<keyword evidence="2" id="KW-1185">Reference proteome</keyword>
<accession>A0A367GT44</accession>